<keyword evidence="1" id="KW-0934">Plastid</keyword>
<gene>
    <name evidence="1" type="primary">orf596</name>
</gene>
<geneLocation type="plastid" evidence="1"/>
<sequence>MIIYIINVYYIKILMCYVVEKITTTVNVVKILGRTQ</sequence>
<accession>A0A3G1IWG6</accession>
<protein>
    <submittedName>
        <fullName evidence="1">Uncharacterized protein</fullName>
    </submittedName>
</protein>
<dbReference type="EMBL" id="MF167427">
    <property type="protein sequence ID" value="ASQ40302.1"/>
    <property type="molecule type" value="Genomic_DNA"/>
</dbReference>
<organism evidence="1">
    <name type="scientific">Cyanoptyche gloeocystis</name>
    <dbReference type="NCBI Taxonomy" id="77922"/>
    <lineage>
        <taxon>Eukaryota</taxon>
        <taxon>Glaucocystophyceae</taxon>
        <taxon>Glaucocystophyceae incertae sedis</taxon>
        <taxon>Cyanoptyche</taxon>
    </lineage>
</organism>
<reference evidence="1" key="1">
    <citation type="submission" date="2017-05" db="EMBL/GenBank/DDBJ databases">
        <title>Plastid comparative genomics reveals ancient divergence between Glaucophyte genera.</title>
        <authorList>
            <person name="Figueroa-Martinez F.J."/>
            <person name="Jackson C."/>
            <person name="Reyes-Prieto A."/>
        </authorList>
    </citation>
    <scope>NUCLEOTIDE SEQUENCE</scope>
    <source>
        <strain evidence="1">SAG 4.97</strain>
    </source>
</reference>
<proteinExistence type="predicted"/>
<evidence type="ECO:0000313" key="1">
    <source>
        <dbReference type="EMBL" id="ASQ40302.1"/>
    </source>
</evidence>
<dbReference type="AlphaFoldDB" id="A0A3G1IWG6"/>
<name>A0A3G1IWG6_9EUKA</name>